<dbReference type="RefSeq" id="WP_107802240.1">
    <property type="nucleotide sequence ID" value="NZ_QAOI01000003.1"/>
</dbReference>
<evidence type="ECO:0000259" key="1">
    <source>
        <dbReference type="Pfam" id="PF10592"/>
    </source>
</evidence>
<sequence length="560" mass="62805">MSIIHVNQIKNHISRLFGEKIDMSDAGPMGVDYDNQFLSRSLAAYAIHYLSGADLANVAKSITDGSDDNGIDAIFFHEPEKRLYIVQSKWIHDGSSEPSNGDMKKFIGGVKDLFNMRFERFNKKVNANKSLFIQVLNDPQSTYNVVVVYTGINTLAHHSQRDLDDLRDEMNDASELLVITTLNQSALHSSLTARLAGEPINVELGIKSWGKVETPHVAFYGQVAAPVIADWWSTYGDRLFARNLRSLLGDTDVNTEMRLTLQESPENFWYFNNGITIIANKITKTMAGGGGTDFGTFHCENISVVNGAQTVSTIGRYHTKAPEKVSQALIPLRIISLEKADSQLQISITKTNNRQNRIDNRDFVTLDPEQTRLRAELGVEGIMYHVIRSEAVARTDKSFDLVEATTSLACASGKPNLFVQLKREIGKLWEDITRAPYKELFNPTVNSFFLWRSVQTQRLIDKSIDQIMETNDLSGRDLSIVVHGNRMISAIVFKTLPLKRLGSPEFDFASNVTPSQVLESVQNTYTKLKVVVDESYSNAIIPTLFKNMSKCSDIYTKIEK</sequence>
<dbReference type="AlphaFoldDB" id="A0A2T5I3B1"/>
<dbReference type="Proteomes" id="UP000244128">
    <property type="component" value="Unassembled WGS sequence"/>
</dbReference>
<reference evidence="2 3" key="1">
    <citation type="submission" date="2018-04" db="EMBL/GenBank/DDBJ databases">
        <title>Active sludge and wastewater microbial communities from Klosterneuburg, Austria.</title>
        <authorList>
            <person name="Wagner M."/>
        </authorList>
    </citation>
    <scope>NUCLEOTIDE SEQUENCE [LARGE SCALE GENOMIC DNA]</scope>
    <source>
        <strain evidence="2 3">Nm49</strain>
    </source>
</reference>
<feature type="domain" description="Abortive phage infection protein C-terminal" evidence="1">
    <location>
        <begin position="240"/>
        <end position="535"/>
    </location>
</feature>
<dbReference type="EMBL" id="QAOI01000003">
    <property type="protein sequence ID" value="PTQ78258.1"/>
    <property type="molecule type" value="Genomic_DNA"/>
</dbReference>
<gene>
    <name evidence="2" type="ORF">C8R26_10320</name>
</gene>
<evidence type="ECO:0000313" key="2">
    <source>
        <dbReference type="EMBL" id="PTQ78258.1"/>
    </source>
</evidence>
<name>A0A2T5I3B1_9PROT</name>
<comment type="caution">
    <text evidence="2">The sequence shown here is derived from an EMBL/GenBank/DDBJ whole genome shotgun (WGS) entry which is preliminary data.</text>
</comment>
<organism evidence="2 3">
    <name type="scientific">Nitrosomonas oligotropha</name>
    <dbReference type="NCBI Taxonomy" id="42354"/>
    <lineage>
        <taxon>Bacteria</taxon>
        <taxon>Pseudomonadati</taxon>
        <taxon>Pseudomonadota</taxon>
        <taxon>Betaproteobacteria</taxon>
        <taxon>Nitrosomonadales</taxon>
        <taxon>Nitrosomonadaceae</taxon>
        <taxon>Nitrosomonas</taxon>
    </lineage>
</organism>
<dbReference type="Pfam" id="PF10592">
    <property type="entry name" value="AIPR"/>
    <property type="match status" value="1"/>
</dbReference>
<evidence type="ECO:0000313" key="3">
    <source>
        <dbReference type="Proteomes" id="UP000244128"/>
    </source>
</evidence>
<dbReference type="InterPro" id="IPR018891">
    <property type="entry name" value="AIPR_C"/>
</dbReference>
<proteinExistence type="predicted"/>
<protein>
    <submittedName>
        <fullName evidence="2">AIPR protein</fullName>
    </submittedName>
</protein>
<accession>A0A2T5I3B1</accession>